<feature type="region of interest" description="Disordered" evidence="1">
    <location>
        <begin position="1"/>
        <end position="98"/>
    </location>
</feature>
<evidence type="ECO:0000313" key="3">
    <source>
        <dbReference type="EMBL" id="KDN49208.1"/>
    </source>
</evidence>
<dbReference type="InParanoid" id="A0A066W9H5"/>
<organism evidence="3 4">
    <name type="scientific">Tilletiaria anomala (strain ATCC 24038 / CBS 436.72 / UBC 951)</name>
    <dbReference type="NCBI Taxonomy" id="1037660"/>
    <lineage>
        <taxon>Eukaryota</taxon>
        <taxon>Fungi</taxon>
        <taxon>Dikarya</taxon>
        <taxon>Basidiomycota</taxon>
        <taxon>Ustilaginomycotina</taxon>
        <taxon>Exobasidiomycetes</taxon>
        <taxon>Georgefischeriales</taxon>
        <taxon>Tilletiariaceae</taxon>
        <taxon>Tilletiaria</taxon>
    </lineage>
</organism>
<reference evidence="3 4" key="1">
    <citation type="submission" date="2014-05" db="EMBL/GenBank/DDBJ databases">
        <title>Draft genome sequence of a rare smut relative, Tilletiaria anomala UBC 951.</title>
        <authorList>
            <consortium name="DOE Joint Genome Institute"/>
            <person name="Toome M."/>
            <person name="Kuo A."/>
            <person name="Henrissat B."/>
            <person name="Lipzen A."/>
            <person name="Tritt A."/>
            <person name="Yoshinaga Y."/>
            <person name="Zane M."/>
            <person name="Barry K."/>
            <person name="Grigoriev I.V."/>
            <person name="Spatafora J.W."/>
            <person name="Aimea M.C."/>
        </authorList>
    </citation>
    <scope>NUCLEOTIDE SEQUENCE [LARGE SCALE GENOMIC DNA]</scope>
    <source>
        <strain evidence="3 4">UBC 951</strain>
    </source>
</reference>
<dbReference type="OrthoDB" id="2448307at2759"/>
<evidence type="ECO:0000256" key="2">
    <source>
        <dbReference type="SAM" id="Phobius"/>
    </source>
</evidence>
<feature type="transmembrane region" description="Helical" evidence="2">
    <location>
        <begin position="161"/>
        <end position="180"/>
    </location>
</feature>
<dbReference type="PANTHER" id="PTHR34391">
    <property type="entry name" value="UPF0658 GOLGI APPARATUS MEMBRANE PROTEIN C1952.10C-RELATED"/>
    <property type="match status" value="1"/>
</dbReference>
<dbReference type="AlphaFoldDB" id="A0A066W9H5"/>
<dbReference type="EMBL" id="JMSN01000022">
    <property type="protein sequence ID" value="KDN49208.1"/>
    <property type="molecule type" value="Genomic_DNA"/>
</dbReference>
<feature type="transmembrane region" description="Helical" evidence="2">
    <location>
        <begin position="328"/>
        <end position="350"/>
    </location>
</feature>
<feature type="transmembrane region" description="Helical" evidence="2">
    <location>
        <begin position="357"/>
        <end position="375"/>
    </location>
</feature>
<evidence type="ECO:0000313" key="4">
    <source>
        <dbReference type="Proteomes" id="UP000027361"/>
    </source>
</evidence>
<keyword evidence="4" id="KW-1185">Reference proteome</keyword>
<dbReference type="HOGENOM" id="CLU_029564_3_0_1"/>
<dbReference type="GeneID" id="25262377"/>
<dbReference type="GO" id="GO:0005794">
    <property type="term" value="C:Golgi apparatus"/>
    <property type="evidence" value="ECO:0007669"/>
    <property type="project" value="TreeGrafter"/>
</dbReference>
<dbReference type="PANTHER" id="PTHR34391:SF1">
    <property type="entry name" value="UPF0658 GOLGI APPARATUS MEMBRANE PROTEIN C1952.10C-RELATED"/>
    <property type="match status" value="1"/>
</dbReference>
<feature type="transmembrane region" description="Helical" evidence="2">
    <location>
        <begin position="250"/>
        <end position="273"/>
    </location>
</feature>
<feature type="transmembrane region" description="Helical" evidence="2">
    <location>
        <begin position="121"/>
        <end position="149"/>
    </location>
</feature>
<gene>
    <name evidence="3" type="ORF">K437DRAFT_222393</name>
</gene>
<dbReference type="InterPro" id="IPR040410">
    <property type="entry name" value="UPF0658_Golgi"/>
</dbReference>
<feature type="transmembrane region" description="Helical" evidence="2">
    <location>
        <begin position="187"/>
        <end position="207"/>
    </location>
</feature>
<feature type="transmembrane region" description="Helical" evidence="2">
    <location>
        <begin position="395"/>
        <end position="419"/>
    </location>
</feature>
<dbReference type="OMA" id="MGYFIYM"/>
<proteinExistence type="predicted"/>
<name>A0A066W9H5_TILAU</name>
<feature type="compositionally biased region" description="Polar residues" evidence="1">
    <location>
        <begin position="67"/>
        <end position="78"/>
    </location>
</feature>
<keyword evidence="2" id="KW-0472">Membrane</keyword>
<accession>A0A066W9H5</accession>
<keyword evidence="2" id="KW-0812">Transmembrane</keyword>
<keyword evidence="2" id="KW-1133">Transmembrane helix</keyword>
<feature type="transmembrane region" description="Helical" evidence="2">
    <location>
        <begin position="294"/>
        <end position="322"/>
    </location>
</feature>
<protein>
    <submittedName>
        <fullName evidence="3">Uncharacterized protein</fullName>
    </submittedName>
</protein>
<evidence type="ECO:0000256" key="1">
    <source>
        <dbReference type="SAM" id="MobiDB-lite"/>
    </source>
</evidence>
<dbReference type="Proteomes" id="UP000027361">
    <property type="component" value="Unassembled WGS sequence"/>
</dbReference>
<dbReference type="RefSeq" id="XP_013244291.1">
    <property type="nucleotide sequence ID" value="XM_013388837.1"/>
</dbReference>
<comment type="caution">
    <text evidence="3">The sequence shown here is derived from an EMBL/GenBank/DDBJ whole genome shotgun (WGS) entry which is preliminary data.</text>
</comment>
<sequence length="499" mass="54241">MRQSHSRHYATGSLSGAMPAGAGYPAQSMTSPPMPNPHSSIEGHTAANGSPPYRSPITSPPLAASPVSGNGSGSTSFNPAGDMVQSSKTKRSRASALTRETGLSVATISSRKREKLLPNRWAGAWMIAIFVESAICIVMAALAFGYIQARTDHKVQDLKTMSVYLVLLVVGMFFQFLIALDAVRLKNTLQVIGVLVFNIALCVAAALEIPQVRDALDAQDRFGDGVKCRAADSFAGCRALATLEPKVRSFLIVVPAVIGIAEFVLASIAFRLWQEFAWSIYTNIGADRTLRNRYLVYQLYVVFLKLCFIFGIFFTVAYLILIADERDWAYGVTIAAIPIAVLVLVLSAFAARKEEPFLMGSSLIMLVTGLTYFVWKLSRIYMPDSEQDYRYVRLSLTFMSCFAIGTLLCTIVIGIFVFANFGKGLRVAHESIGMFNFVRTTRHVSAHAHAKSQSRASLAGGSPDEMASVMVENVAGSNIRRQSASILSPPMAASRLSLD</sequence>